<dbReference type="Proteomes" id="UP000472270">
    <property type="component" value="Unassembled WGS sequence"/>
</dbReference>
<feature type="compositionally biased region" description="Polar residues" evidence="1">
    <location>
        <begin position="628"/>
        <end position="646"/>
    </location>
</feature>
<feature type="compositionally biased region" description="Low complexity" evidence="1">
    <location>
        <begin position="436"/>
        <end position="445"/>
    </location>
</feature>
<evidence type="ECO:0000256" key="1">
    <source>
        <dbReference type="SAM" id="MobiDB-lite"/>
    </source>
</evidence>
<feature type="region of interest" description="Disordered" evidence="1">
    <location>
        <begin position="623"/>
        <end position="659"/>
    </location>
</feature>
<dbReference type="SMART" id="SM00220">
    <property type="entry name" value="S_TKc"/>
    <property type="match status" value="1"/>
</dbReference>
<dbReference type="GO" id="GO:0004672">
    <property type="term" value="F:protein kinase activity"/>
    <property type="evidence" value="ECO:0007669"/>
    <property type="project" value="InterPro"/>
</dbReference>
<evidence type="ECO:0000313" key="4">
    <source>
        <dbReference type="Proteomes" id="UP000472270"/>
    </source>
</evidence>
<dbReference type="InterPro" id="IPR008271">
    <property type="entry name" value="Ser/Thr_kinase_AS"/>
</dbReference>
<gene>
    <name evidence="3" type="primary">LOC107710782</name>
</gene>
<sequence length="856" mass="90834">MKKFFDGRREMVSSGPASGAAAGGGAGSGAFIGRVFSIGRYQVTAEETVAEGIKHCKIMFLVILHQIKLFFLLSKCVGFLEQRDLVGNKNIVGFLDSSITAVGSGDVWEVLILMDFCRGGQVVNLMNQCLQTGFSETEVLQIFCDTCEAVARLHQCKTPIIHRDLKVENILLHDRGHYVLCDFGSAINRSQNPQTEGVAAVEEEIKKYTTLSYRAPEMVNLYGGKVITTKADIWALGCLLYKLCYFTLPFGESQVAICDGSFTIPDNSRYSHDMHCLVRYMLEPDPDIRPDIYQVSYFAFKLARKECPVQNIHNSPIPAKLPEPIRASEAVAKKSQNKARLSDPIPTTETSIAPRQRPKAGQAQPIAGILPIQPALTPRKRASAPAGPSQPISVNMASQPVAQSQVPVTQQQATPSPPQHAQLFVQQQNTAFFSAQQQHHSTQTSVLPAQTVASSSTPVSTQSKPKNRAPPPPIHHPQTNRLTTLSATAQTKNKATASAPPAECSHSNSVDGDITATVSAQPKTKAMAPPPPASHASTLPPPKSTSAPSTDSEVDPEQRSVGGSRGVHKVGSLTPPSSPKTAPKGGHRRILSDVTHSTIFGVPVSKSTQLLQAAAAEASLNKSKSASTTPSGSPCSSQQSVYQSGEASGPSAGATASWNPFGDDNFSKLTAEELLNKDFAKLDAKTAERPCPENLISGLQSVSSNKGFLQGEAGMDSLIPGLDPLQTDPGSAAIPDSLVGQDSLLDGPLLSPPSTGGLILASSPSSLPAPSMDQFTTTALSSGQYHQASDPAHPLSVVQSSETWDQSADNQFDPIPVLISKSSSQGGHSRSNSGSSETSLPSLARSLLLVDQLIDL</sequence>
<reference evidence="3" key="2">
    <citation type="submission" date="2025-09" db="UniProtKB">
        <authorList>
            <consortium name="Ensembl"/>
        </authorList>
    </citation>
    <scope>IDENTIFICATION</scope>
</reference>
<dbReference type="InterPro" id="IPR011009">
    <property type="entry name" value="Kinase-like_dom_sf"/>
</dbReference>
<dbReference type="PANTHER" id="PTHR47907:SF5">
    <property type="entry name" value="AP2 ASSOCIATED KINASE 1"/>
    <property type="match status" value="1"/>
</dbReference>
<dbReference type="InterPro" id="IPR000719">
    <property type="entry name" value="Prot_kinase_dom"/>
</dbReference>
<feature type="compositionally biased region" description="Polar residues" evidence="1">
    <location>
        <begin position="399"/>
        <end position="414"/>
    </location>
</feature>
<feature type="region of interest" description="Disordered" evidence="1">
    <location>
        <begin position="399"/>
        <end position="419"/>
    </location>
</feature>
<proteinExistence type="predicted"/>
<evidence type="ECO:0000313" key="3">
    <source>
        <dbReference type="Ensembl" id="ENSSRHP00000028176.1"/>
    </source>
</evidence>
<name>A0A673HR61_9TELE</name>
<reference evidence="3" key="1">
    <citation type="submission" date="2025-08" db="UniProtKB">
        <authorList>
            <consortium name="Ensembl"/>
        </authorList>
    </citation>
    <scope>IDENTIFICATION</scope>
</reference>
<feature type="region of interest" description="Disordered" evidence="1">
    <location>
        <begin position="330"/>
        <end position="367"/>
    </location>
</feature>
<feature type="compositionally biased region" description="Low complexity" evidence="1">
    <location>
        <begin position="820"/>
        <end position="839"/>
    </location>
</feature>
<dbReference type="PROSITE" id="PS00108">
    <property type="entry name" value="PROTEIN_KINASE_ST"/>
    <property type="match status" value="1"/>
</dbReference>
<protein>
    <submittedName>
        <fullName evidence="3">AP2-associated protein kinase 1-like</fullName>
    </submittedName>
</protein>
<accession>A0A673HR61</accession>
<feature type="compositionally biased region" description="Polar residues" evidence="1">
    <location>
        <begin position="797"/>
        <end position="810"/>
    </location>
</feature>
<dbReference type="GO" id="GO:0005524">
    <property type="term" value="F:ATP binding"/>
    <property type="evidence" value="ECO:0007669"/>
    <property type="project" value="InterPro"/>
</dbReference>
<dbReference type="PANTHER" id="PTHR47907">
    <property type="entry name" value="PROTEIN KINASE DOMAIN-CONTAINING PROTEIN"/>
    <property type="match status" value="1"/>
</dbReference>
<dbReference type="SUPFAM" id="SSF56112">
    <property type="entry name" value="Protein kinase-like (PK-like)"/>
    <property type="match status" value="1"/>
</dbReference>
<feature type="compositionally biased region" description="Polar residues" evidence="1">
    <location>
        <begin position="446"/>
        <end position="464"/>
    </location>
</feature>
<dbReference type="InterPro" id="IPR051744">
    <property type="entry name" value="AP2_assoc_SerThr_kinase"/>
</dbReference>
<feature type="compositionally biased region" description="Pro residues" evidence="1">
    <location>
        <begin position="528"/>
        <end position="543"/>
    </location>
</feature>
<dbReference type="PROSITE" id="PS50011">
    <property type="entry name" value="PROTEIN_KINASE_DOM"/>
    <property type="match status" value="1"/>
</dbReference>
<organism evidence="3 4">
    <name type="scientific">Sinocyclocheilus rhinocerous</name>
    <dbReference type="NCBI Taxonomy" id="307959"/>
    <lineage>
        <taxon>Eukaryota</taxon>
        <taxon>Metazoa</taxon>
        <taxon>Chordata</taxon>
        <taxon>Craniata</taxon>
        <taxon>Vertebrata</taxon>
        <taxon>Euteleostomi</taxon>
        <taxon>Actinopterygii</taxon>
        <taxon>Neopterygii</taxon>
        <taxon>Teleostei</taxon>
        <taxon>Ostariophysi</taxon>
        <taxon>Cypriniformes</taxon>
        <taxon>Cyprinidae</taxon>
        <taxon>Cyprininae</taxon>
        <taxon>Sinocyclocheilus</taxon>
    </lineage>
</organism>
<dbReference type="AlphaFoldDB" id="A0A673HR61"/>
<feature type="domain" description="Protein kinase" evidence="2">
    <location>
        <begin position="20"/>
        <end position="300"/>
    </location>
</feature>
<dbReference type="Pfam" id="PF00069">
    <property type="entry name" value="Pkinase"/>
    <property type="match status" value="1"/>
</dbReference>
<evidence type="ECO:0000259" key="2">
    <source>
        <dbReference type="PROSITE" id="PS50011"/>
    </source>
</evidence>
<feature type="region of interest" description="Disordered" evidence="1">
    <location>
        <begin position="434"/>
        <end position="588"/>
    </location>
</feature>
<feature type="compositionally biased region" description="Polar residues" evidence="1">
    <location>
        <begin position="477"/>
        <end position="496"/>
    </location>
</feature>
<keyword evidence="4" id="KW-1185">Reference proteome</keyword>
<dbReference type="Ensembl" id="ENSSRHT00000029007.1">
    <property type="protein sequence ID" value="ENSSRHP00000028176.1"/>
    <property type="gene ID" value="ENSSRHG00000014645.1"/>
</dbReference>
<dbReference type="Gene3D" id="1.10.510.10">
    <property type="entry name" value="Transferase(Phosphotransferase) domain 1"/>
    <property type="match status" value="1"/>
</dbReference>
<feature type="region of interest" description="Disordered" evidence="1">
    <location>
        <begin position="779"/>
        <end position="839"/>
    </location>
</feature>